<keyword evidence="2" id="KW-1185">Reference proteome</keyword>
<name>A0ACD1E164_9MICO</name>
<evidence type="ECO:0000313" key="2">
    <source>
        <dbReference type="Proteomes" id="UP000681794"/>
    </source>
</evidence>
<evidence type="ECO:0000313" key="1">
    <source>
        <dbReference type="EMBL" id="QWS32650.1"/>
    </source>
</evidence>
<sequence>MPVPVPLPADPSSRSSARAGTRPRVRDGRGRRHRATRLRTARLRTGWSSARTTTAVGGALLAASLASTAREVRDHCWDRRGLAVTAVAVAACLVVTDAAPRAAVAAPTVVVAPGPVLQDYRAPGALPEAAVRAGYTVDRRAATGVHVTRIPGAAEAVARPVAGTIPSAGNFGGRTVTGCAACSTSHQGTDFAAASGTPVFAVMSGTVESAGVLGGYGNQVLLRHADGTETRYGHLSVVGVRAGQVVTVGQQIGAVGSTGVSTGPHLHFEVITGGRAVDPEPWLTARGVLD</sequence>
<organism evidence="1 2">
    <name type="scientific">Curtobacterium aetherium</name>
    <dbReference type="NCBI Taxonomy" id="2841594"/>
    <lineage>
        <taxon>Bacteria</taxon>
        <taxon>Bacillati</taxon>
        <taxon>Actinomycetota</taxon>
        <taxon>Actinomycetes</taxon>
        <taxon>Micrococcales</taxon>
        <taxon>Microbacteriaceae</taxon>
        <taxon>Curtobacterium</taxon>
    </lineage>
</organism>
<protein>
    <submittedName>
        <fullName evidence="1">M23 family metallopeptidase</fullName>
    </submittedName>
</protein>
<gene>
    <name evidence="1" type="ORF">KM842_10155</name>
</gene>
<accession>A0ACD1E164</accession>
<dbReference type="EMBL" id="CP076544">
    <property type="protein sequence ID" value="QWS32650.1"/>
    <property type="molecule type" value="Genomic_DNA"/>
</dbReference>
<dbReference type="Proteomes" id="UP000681794">
    <property type="component" value="Chromosome"/>
</dbReference>
<proteinExistence type="predicted"/>
<reference evidence="1" key="1">
    <citation type="submission" date="2021-06" db="EMBL/GenBank/DDBJ databases">
        <authorList>
            <person name="Ellington A.J."/>
            <person name="Bryan N.C."/>
            <person name="Christner B.C."/>
            <person name="Reisch C.R."/>
        </authorList>
    </citation>
    <scope>NUCLEOTIDE SEQUENCE</scope>
    <source>
        <strain evidence="1">L6-1</strain>
    </source>
</reference>